<evidence type="ECO:0000256" key="11">
    <source>
        <dbReference type="PIRSR" id="PIRSR000409-3"/>
    </source>
</evidence>
<keyword evidence="11" id="KW-0479">Metal-binding</keyword>
<dbReference type="Pfam" id="PF01035">
    <property type="entry name" value="DNA_binding_1"/>
    <property type="match status" value="1"/>
</dbReference>
<evidence type="ECO:0000256" key="7">
    <source>
        <dbReference type="ARBA" id="ARBA00023159"/>
    </source>
</evidence>
<evidence type="ECO:0000256" key="1">
    <source>
        <dbReference type="ARBA" id="ARBA00001286"/>
    </source>
</evidence>
<dbReference type="RefSeq" id="WP_143125279.1">
    <property type="nucleotide sequence ID" value="NZ_VJMG01000027.1"/>
</dbReference>
<dbReference type="InterPro" id="IPR016221">
    <property type="entry name" value="Bifunct_regulatory_prot_Ada"/>
</dbReference>
<dbReference type="InterPro" id="IPR018060">
    <property type="entry name" value="HTH_AraC"/>
</dbReference>
<dbReference type="GO" id="GO:0008270">
    <property type="term" value="F:zinc ion binding"/>
    <property type="evidence" value="ECO:0007669"/>
    <property type="project" value="InterPro"/>
</dbReference>
<comment type="catalytic activity">
    <reaction evidence="9">
        <text>a 6-O-methyl-2'-deoxyguanosine in DNA + L-cysteinyl-[protein] = S-methyl-L-cysteinyl-[protein] + a 2'-deoxyguanosine in DNA</text>
        <dbReference type="Rhea" id="RHEA:24000"/>
        <dbReference type="Rhea" id="RHEA-COMP:10131"/>
        <dbReference type="Rhea" id="RHEA-COMP:10132"/>
        <dbReference type="Rhea" id="RHEA-COMP:11367"/>
        <dbReference type="Rhea" id="RHEA-COMP:11368"/>
        <dbReference type="ChEBI" id="CHEBI:29950"/>
        <dbReference type="ChEBI" id="CHEBI:82612"/>
        <dbReference type="ChEBI" id="CHEBI:85445"/>
        <dbReference type="ChEBI" id="CHEBI:85448"/>
        <dbReference type="EC" id="2.1.1.63"/>
    </reaction>
</comment>
<dbReference type="GO" id="GO:0032259">
    <property type="term" value="P:methylation"/>
    <property type="evidence" value="ECO:0007669"/>
    <property type="project" value="UniProtKB-KW"/>
</dbReference>
<dbReference type="GO" id="GO:0003908">
    <property type="term" value="F:methylated-DNA-[protein]-cysteine S-methyltransferase activity"/>
    <property type="evidence" value="ECO:0007669"/>
    <property type="project" value="UniProtKB-EC"/>
</dbReference>
<comment type="cofactor">
    <cofactor evidence="11">
        <name>Zn(2+)</name>
        <dbReference type="ChEBI" id="CHEBI:29105"/>
    </cofactor>
    <text evidence="11">Binds 1 zinc ion per subunit.</text>
</comment>
<keyword evidence="14" id="KW-1185">Reference proteome</keyword>
<keyword evidence="5" id="KW-0808">Transferase</keyword>
<feature type="active site" description="Nucleophile; methyl group acceptor from either O6-methylguanine or O4-methylthymine" evidence="10">
    <location>
        <position position="318"/>
    </location>
</feature>
<evidence type="ECO:0000256" key="10">
    <source>
        <dbReference type="PIRSR" id="PIRSR000409-1"/>
    </source>
</evidence>
<dbReference type="InterPro" id="IPR035451">
    <property type="entry name" value="Ada-like_dom_sf"/>
</dbReference>
<dbReference type="Pfam" id="PF02805">
    <property type="entry name" value="Ada_Zn_binding"/>
    <property type="match status" value="1"/>
</dbReference>
<dbReference type="InterPro" id="IPR036388">
    <property type="entry name" value="WH-like_DNA-bd_sf"/>
</dbReference>
<dbReference type="Gene3D" id="1.10.10.60">
    <property type="entry name" value="Homeodomain-like"/>
    <property type="match status" value="1"/>
</dbReference>
<keyword evidence="7" id="KW-0010">Activator</keyword>
<dbReference type="PANTHER" id="PTHR10815">
    <property type="entry name" value="METHYLATED-DNA--PROTEIN-CYSTEINE METHYLTRANSFERASE"/>
    <property type="match status" value="1"/>
</dbReference>
<keyword evidence="4" id="KW-0489">Methyltransferase</keyword>
<comment type="caution">
    <text evidence="13">The sequence shown here is derived from an EMBL/GenBank/DDBJ whole genome shotgun (WGS) entry which is preliminary data.</text>
</comment>
<evidence type="ECO:0000256" key="2">
    <source>
        <dbReference type="ARBA" id="ARBA00008711"/>
    </source>
</evidence>
<evidence type="ECO:0000256" key="8">
    <source>
        <dbReference type="ARBA" id="ARBA00023204"/>
    </source>
</evidence>
<keyword evidence="6" id="KW-0227">DNA damage</keyword>
<dbReference type="AlphaFoldDB" id="A0A549TAI5"/>
<dbReference type="GO" id="GO:0043565">
    <property type="term" value="F:sequence-specific DNA binding"/>
    <property type="evidence" value="ECO:0007669"/>
    <property type="project" value="InterPro"/>
</dbReference>
<sequence length="361" mass="40137">MLTLRPSDDTLYQALLDRDAAYDGFAYVCVTSTRIFCRFTCAARKPRRENCRFETSIADCLAAGYRPCKRCTPMLRYGDGDPTIATLLAALDAEPDRRWSEQHLIALGHDPSTVRRAFKRRFGMSFLELARQRRLSQAVNTLNTGAPVIAAQLDAGFESGSGFRHAITQRLGAAPRHLKDQRLLKADWLETPIGPMLAVVCDHALHLLEFADRPALPTELKRLQERGRCGIIMGRTGVTDTVETELAAYFAGHAADFTVRIGGHGTPFEREVWRALQQIPAGQSRSYSAVARDLDRPSAVRAVARANGANQIAILIPCHRVMGADGSLTGYGGGLWRKEWLLRHEQRFQQASNTAEVHQLR</sequence>
<dbReference type="FunFam" id="1.10.10.10:FF:000214">
    <property type="entry name" value="Methylated-DNA--protein-cysteine methyltransferase"/>
    <property type="match status" value="1"/>
</dbReference>
<dbReference type="InterPro" id="IPR004026">
    <property type="entry name" value="Ada_DNA_repair_Zn-bd"/>
</dbReference>
<dbReference type="GO" id="GO:0006281">
    <property type="term" value="P:DNA repair"/>
    <property type="evidence" value="ECO:0007669"/>
    <property type="project" value="UniProtKB-KW"/>
</dbReference>
<comment type="similarity">
    <text evidence="2">Belongs to the MGMT family.</text>
</comment>
<dbReference type="InterPro" id="IPR001497">
    <property type="entry name" value="MethylDNA_cys_MeTrfase_AS"/>
</dbReference>
<protein>
    <recommendedName>
        <fullName evidence="3">methylated-DNA--[protein]-cysteine S-methyltransferase</fullName>
        <ecNumber evidence="3">2.1.1.63</ecNumber>
    </recommendedName>
</protein>
<dbReference type="Pfam" id="PF12833">
    <property type="entry name" value="HTH_18"/>
    <property type="match status" value="1"/>
</dbReference>
<feature type="binding site" evidence="11">
    <location>
        <position position="37"/>
    </location>
    <ligand>
        <name>Zn(2+)</name>
        <dbReference type="ChEBI" id="CHEBI:29105"/>
    </ligand>
</feature>
<proteinExistence type="inferred from homology"/>
<dbReference type="InterPro" id="IPR036631">
    <property type="entry name" value="MGMT_N_sf"/>
</dbReference>
<dbReference type="InterPro" id="IPR014048">
    <property type="entry name" value="MethylDNA_cys_MeTrfase_DNA-bd"/>
</dbReference>
<dbReference type="PIRSF" id="PIRSF000409">
    <property type="entry name" value="Ada"/>
    <property type="match status" value="1"/>
</dbReference>
<evidence type="ECO:0000313" key="13">
    <source>
        <dbReference type="EMBL" id="TRL38893.1"/>
    </source>
</evidence>
<dbReference type="Gene3D" id="3.40.10.10">
    <property type="entry name" value="DNA Methylphosphotriester Repair Domain"/>
    <property type="match status" value="1"/>
</dbReference>
<dbReference type="EC" id="2.1.1.63" evidence="3"/>
<feature type="binding site" evidence="11">
    <location>
        <position position="41"/>
    </location>
    <ligand>
        <name>Zn(2+)</name>
        <dbReference type="ChEBI" id="CHEBI:29105"/>
    </ligand>
</feature>
<dbReference type="NCBIfam" id="TIGR00589">
    <property type="entry name" value="ogt"/>
    <property type="match status" value="1"/>
</dbReference>
<dbReference type="SUPFAM" id="SSF57884">
    <property type="entry name" value="Ada DNA repair protein, N-terminal domain (N-Ada 10)"/>
    <property type="match status" value="1"/>
</dbReference>
<dbReference type="EMBL" id="VJMG01000027">
    <property type="protein sequence ID" value="TRL38893.1"/>
    <property type="molecule type" value="Genomic_DNA"/>
</dbReference>
<accession>A0A549TAI5</accession>
<dbReference type="SUPFAM" id="SSF53155">
    <property type="entry name" value="Methylated DNA-protein cysteine methyltransferase domain"/>
    <property type="match status" value="1"/>
</dbReference>
<feature type="domain" description="HTH araC/xylS-type" evidence="12">
    <location>
        <begin position="107"/>
        <end position="181"/>
    </location>
</feature>
<dbReference type="Gene3D" id="3.30.160.70">
    <property type="entry name" value="Methylated DNA-protein cysteine methyltransferase domain"/>
    <property type="match status" value="1"/>
</dbReference>
<evidence type="ECO:0000256" key="9">
    <source>
        <dbReference type="ARBA" id="ARBA00049348"/>
    </source>
</evidence>
<evidence type="ECO:0000256" key="5">
    <source>
        <dbReference type="ARBA" id="ARBA00022679"/>
    </source>
</evidence>
<organism evidence="13 14">
    <name type="scientific">Rhizobium straminoryzae</name>
    <dbReference type="NCBI Taxonomy" id="1387186"/>
    <lineage>
        <taxon>Bacteria</taxon>
        <taxon>Pseudomonadati</taxon>
        <taxon>Pseudomonadota</taxon>
        <taxon>Alphaproteobacteria</taxon>
        <taxon>Hyphomicrobiales</taxon>
        <taxon>Rhizobiaceae</taxon>
        <taxon>Rhizobium/Agrobacterium group</taxon>
        <taxon>Rhizobium</taxon>
    </lineage>
</organism>
<feature type="binding site" evidence="11">
    <location>
        <position position="71"/>
    </location>
    <ligand>
        <name>Zn(2+)</name>
        <dbReference type="ChEBI" id="CHEBI:29105"/>
    </ligand>
</feature>
<dbReference type="PROSITE" id="PS01124">
    <property type="entry name" value="HTH_ARAC_FAMILY_2"/>
    <property type="match status" value="1"/>
</dbReference>
<dbReference type="CDD" id="cd06445">
    <property type="entry name" value="ATase"/>
    <property type="match status" value="1"/>
</dbReference>
<dbReference type="Gene3D" id="1.10.10.10">
    <property type="entry name" value="Winged helix-like DNA-binding domain superfamily/Winged helix DNA-binding domain"/>
    <property type="match status" value="1"/>
</dbReference>
<reference evidence="13 14" key="1">
    <citation type="submission" date="2019-07" db="EMBL/GenBank/DDBJ databases">
        <title>Ln-dependent methylotrophs.</title>
        <authorList>
            <person name="Tani A."/>
        </authorList>
    </citation>
    <scope>NUCLEOTIDE SEQUENCE [LARGE SCALE GENOMIC DNA]</scope>
    <source>
        <strain evidence="13 14">SM12</strain>
    </source>
</reference>
<evidence type="ECO:0000313" key="14">
    <source>
        <dbReference type="Proteomes" id="UP000316801"/>
    </source>
</evidence>
<name>A0A549TAI5_9HYPH</name>
<dbReference type="PANTHER" id="PTHR10815:SF5">
    <property type="entry name" value="METHYLATED-DNA--PROTEIN-CYSTEINE METHYLTRANSFERASE"/>
    <property type="match status" value="1"/>
</dbReference>
<dbReference type="GO" id="GO:0003700">
    <property type="term" value="F:DNA-binding transcription factor activity"/>
    <property type="evidence" value="ECO:0007669"/>
    <property type="project" value="InterPro"/>
</dbReference>
<comment type="catalytic activity">
    <reaction evidence="1">
        <text>a 4-O-methyl-thymidine in DNA + L-cysteinyl-[protein] = a thymidine in DNA + S-methyl-L-cysteinyl-[protein]</text>
        <dbReference type="Rhea" id="RHEA:53428"/>
        <dbReference type="Rhea" id="RHEA-COMP:10131"/>
        <dbReference type="Rhea" id="RHEA-COMP:10132"/>
        <dbReference type="Rhea" id="RHEA-COMP:13555"/>
        <dbReference type="Rhea" id="RHEA-COMP:13556"/>
        <dbReference type="ChEBI" id="CHEBI:29950"/>
        <dbReference type="ChEBI" id="CHEBI:82612"/>
        <dbReference type="ChEBI" id="CHEBI:137386"/>
        <dbReference type="ChEBI" id="CHEBI:137387"/>
        <dbReference type="EC" id="2.1.1.63"/>
    </reaction>
</comment>
<dbReference type="PROSITE" id="PS00374">
    <property type="entry name" value="MGMT"/>
    <property type="match status" value="1"/>
</dbReference>
<feature type="binding site" evidence="11">
    <location>
        <position position="68"/>
    </location>
    <ligand>
        <name>Zn(2+)</name>
        <dbReference type="ChEBI" id="CHEBI:29105"/>
    </ligand>
</feature>
<evidence type="ECO:0000256" key="6">
    <source>
        <dbReference type="ARBA" id="ARBA00022763"/>
    </source>
</evidence>
<dbReference type="InterPro" id="IPR036217">
    <property type="entry name" value="MethylDNA_cys_MeTrfase_DNAb"/>
</dbReference>
<keyword evidence="11" id="KW-0862">Zinc</keyword>
<gene>
    <name evidence="13" type="ORF">FNA46_11175</name>
</gene>
<dbReference type="SMART" id="SM00342">
    <property type="entry name" value="HTH_ARAC"/>
    <property type="match status" value="1"/>
</dbReference>
<evidence type="ECO:0000256" key="4">
    <source>
        <dbReference type="ARBA" id="ARBA00022603"/>
    </source>
</evidence>
<keyword evidence="8" id="KW-0234">DNA repair</keyword>
<dbReference type="Proteomes" id="UP000316801">
    <property type="component" value="Unassembled WGS sequence"/>
</dbReference>
<evidence type="ECO:0000256" key="3">
    <source>
        <dbReference type="ARBA" id="ARBA00011918"/>
    </source>
</evidence>
<feature type="active site" description="Nucleophile; methyl group acceptor from methylphosphotriester" evidence="10">
    <location>
        <position position="37"/>
    </location>
</feature>
<dbReference type="SUPFAM" id="SSF46767">
    <property type="entry name" value="Methylated DNA-protein cysteine methyltransferase, C-terminal domain"/>
    <property type="match status" value="1"/>
</dbReference>
<evidence type="ECO:0000259" key="12">
    <source>
        <dbReference type="PROSITE" id="PS01124"/>
    </source>
</evidence>